<evidence type="ECO:0000313" key="9">
    <source>
        <dbReference type="Proteomes" id="UP001432180"/>
    </source>
</evidence>
<feature type="binding site" evidence="6">
    <location>
        <position position="7"/>
    </location>
    <ligand>
        <name>Mg(2+)</name>
        <dbReference type="ChEBI" id="CHEBI:18420"/>
    </ligand>
</feature>
<comment type="cofactor">
    <cofactor evidence="6">
        <name>Mg(2+)</name>
        <dbReference type="ChEBI" id="CHEBI:18420"/>
    </cofactor>
    <cofactor evidence="6">
        <name>Mn(2+)</name>
        <dbReference type="ChEBI" id="CHEBI:29035"/>
    </cofactor>
    <text evidence="6">Mg(2+). Can also accept Mn(2+).</text>
</comment>
<dbReference type="RefSeq" id="WP_328984587.1">
    <property type="nucleotide sequence ID" value="NZ_CP121472.1"/>
</dbReference>
<feature type="binding site" evidence="6">
    <location>
        <begin position="210"/>
        <end position="214"/>
    </location>
    <ligand>
        <name>ATP</name>
        <dbReference type="ChEBI" id="CHEBI:30616"/>
    </ligand>
</feature>
<comment type="pathway">
    <text evidence="6">Metabolic intermediate biosynthesis; acetyl-CoA biosynthesis; acetyl-CoA from acetate: step 1/2.</text>
</comment>
<feature type="binding site" evidence="6">
    <location>
        <position position="93"/>
    </location>
    <ligand>
        <name>substrate</name>
    </ligand>
</feature>
<feature type="binding site" evidence="6">
    <location>
        <position position="386"/>
    </location>
    <ligand>
        <name>Mg(2+)</name>
        <dbReference type="ChEBI" id="CHEBI:18420"/>
    </ligand>
</feature>
<evidence type="ECO:0000256" key="2">
    <source>
        <dbReference type="ARBA" id="ARBA00022679"/>
    </source>
</evidence>
<reference evidence="8 9" key="1">
    <citation type="journal article" date="2023" name="Microorganisms">
        <title>Thiorhodovibrio frisius and Trv. litoralis spp. nov., Two Novel Members from a Clade of Fastidious Purple Sulfur Bacteria That Exhibit Unique Red-Shifted Light-Harvesting Capabilities.</title>
        <authorList>
            <person name="Methner A."/>
            <person name="Kuzyk S.B."/>
            <person name="Petersen J."/>
            <person name="Bauer S."/>
            <person name="Brinkmann H."/>
            <person name="Sichau K."/>
            <person name="Wanner G."/>
            <person name="Wolf J."/>
            <person name="Neumann-Schaal M."/>
            <person name="Henke P."/>
            <person name="Tank M."/>
            <person name="Sproer C."/>
            <person name="Bunk B."/>
            <person name="Overmann J."/>
        </authorList>
    </citation>
    <scope>NUCLEOTIDE SEQUENCE [LARGE SCALE GENOMIC DNA]</scope>
    <source>
        <strain evidence="8 9">DSM 6702</strain>
    </source>
</reference>
<comment type="catalytic activity">
    <reaction evidence="6">
        <text>acetate + ATP = acetyl phosphate + ADP</text>
        <dbReference type="Rhea" id="RHEA:11352"/>
        <dbReference type="ChEBI" id="CHEBI:22191"/>
        <dbReference type="ChEBI" id="CHEBI:30089"/>
        <dbReference type="ChEBI" id="CHEBI:30616"/>
        <dbReference type="ChEBI" id="CHEBI:456216"/>
        <dbReference type="EC" id="2.7.2.1"/>
    </reaction>
</comment>
<comment type="subunit">
    <text evidence="6">Homodimer.</text>
</comment>
<keyword evidence="4 6" id="KW-0418">Kinase</keyword>
<dbReference type="InterPro" id="IPR043129">
    <property type="entry name" value="ATPase_NBD"/>
</dbReference>
<evidence type="ECO:0000256" key="5">
    <source>
        <dbReference type="ARBA" id="ARBA00022840"/>
    </source>
</evidence>
<comment type="similarity">
    <text evidence="1 6 7">Belongs to the acetokinase family.</text>
</comment>
<keyword evidence="6" id="KW-0460">Magnesium</keyword>
<dbReference type="Pfam" id="PF00871">
    <property type="entry name" value="Acetate_kinase"/>
    <property type="match status" value="1"/>
</dbReference>
<keyword evidence="2 6" id="KW-0808">Transferase</keyword>
<protein>
    <recommendedName>
        <fullName evidence="6">Acetate kinase</fullName>
        <ecNumber evidence="6">2.7.2.1</ecNumber>
    </recommendedName>
    <alternativeName>
        <fullName evidence="6">Acetokinase</fullName>
    </alternativeName>
</protein>
<dbReference type="HAMAP" id="MF_00020">
    <property type="entry name" value="Acetate_kinase"/>
    <property type="match status" value="1"/>
</dbReference>
<feature type="active site" description="Proton donor/acceptor" evidence="6">
    <location>
        <position position="150"/>
    </location>
</feature>
<evidence type="ECO:0000313" key="8">
    <source>
        <dbReference type="EMBL" id="WPL18844.1"/>
    </source>
</evidence>
<dbReference type="CDD" id="cd24010">
    <property type="entry name" value="ASKHA_NBD_AcK_PK"/>
    <property type="match status" value="1"/>
</dbReference>
<organism evidence="8 9">
    <name type="scientific">Thiorhodovibrio winogradskyi</name>
    <dbReference type="NCBI Taxonomy" id="77007"/>
    <lineage>
        <taxon>Bacteria</taxon>
        <taxon>Pseudomonadati</taxon>
        <taxon>Pseudomonadota</taxon>
        <taxon>Gammaproteobacteria</taxon>
        <taxon>Chromatiales</taxon>
        <taxon>Chromatiaceae</taxon>
        <taxon>Thiorhodovibrio</taxon>
    </lineage>
</organism>
<comment type="function">
    <text evidence="6">Catalyzes the formation of acetyl phosphate from acetate and ATP. Can also catalyze the reverse reaction.</text>
</comment>
<keyword evidence="6" id="KW-0479">Metal-binding</keyword>
<dbReference type="EC" id="2.7.2.1" evidence="6"/>
<keyword evidence="5 6" id="KW-0067">ATP-binding</keyword>
<feature type="site" description="Transition state stabilizer" evidence="6">
    <location>
        <position position="182"/>
    </location>
</feature>
<dbReference type="PRINTS" id="PR00471">
    <property type="entry name" value="ACETATEKNASE"/>
</dbReference>
<dbReference type="PANTHER" id="PTHR21060:SF15">
    <property type="entry name" value="ACETATE KINASE-RELATED"/>
    <property type="match status" value="1"/>
</dbReference>
<dbReference type="GO" id="GO:0008776">
    <property type="term" value="F:acetate kinase activity"/>
    <property type="evidence" value="ECO:0007669"/>
    <property type="project" value="UniProtKB-EC"/>
</dbReference>
<dbReference type="PROSITE" id="PS01076">
    <property type="entry name" value="ACETATE_KINASE_2"/>
    <property type="match status" value="1"/>
</dbReference>
<evidence type="ECO:0000256" key="6">
    <source>
        <dbReference type="HAMAP-Rule" id="MF_00020"/>
    </source>
</evidence>
<dbReference type="PIRSF" id="PIRSF000722">
    <property type="entry name" value="Acetate_prop_kin"/>
    <property type="match status" value="1"/>
</dbReference>
<proteinExistence type="inferred from homology"/>
<dbReference type="SUPFAM" id="SSF53067">
    <property type="entry name" value="Actin-like ATPase domain"/>
    <property type="match status" value="2"/>
</dbReference>
<feature type="binding site" evidence="6">
    <location>
        <position position="14"/>
    </location>
    <ligand>
        <name>ATP</name>
        <dbReference type="ChEBI" id="CHEBI:30616"/>
    </ligand>
</feature>
<evidence type="ECO:0000256" key="3">
    <source>
        <dbReference type="ARBA" id="ARBA00022741"/>
    </source>
</evidence>
<evidence type="ECO:0000256" key="4">
    <source>
        <dbReference type="ARBA" id="ARBA00022777"/>
    </source>
</evidence>
<keyword evidence="6" id="KW-0963">Cytoplasm</keyword>
<name>A0ABZ0SE24_9GAMM</name>
<evidence type="ECO:0000256" key="1">
    <source>
        <dbReference type="ARBA" id="ARBA00008748"/>
    </source>
</evidence>
<dbReference type="InterPro" id="IPR004372">
    <property type="entry name" value="Ac/propionate_kinase"/>
</dbReference>
<accession>A0ABZ0SE24</accession>
<feature type="binding site" evidence="6">
    <location>
        <begin position="284"/>
        <end position="286"/>
    </location>
    <ligand>
        <name>ATP</name>
        <dbReference type="ChEBI" id="CHEBI:30616"/>
    </ligand>
</feature>
<dbReference type="Gene3D" id="3.30.420.40">
    <property type="match status" value="2"/>
</dbReference>
<comment type="subcellular location">
    <subcellularLocation>
        <location evidence="6">Cytoplasm</location>
    </subcellularLocation>
</comment>
<dbReference type="PANTHER" id="PTHR21060">
    <property type="entry name" value="ACETATE KINASE"/>
    <property type="match status" value="1"/>
</dbReference>
<evidence type="ECO:0000256" key="7">
    <source>
        <dbReference type="RuleBase" id="RU003835"/>
    </source>
</evidence>
<keyword evidence="3 6" id="KW-0547">Nucleotide-binding</keyword>
<dbReference type="InterPro" id="IPR000890">
    <property type="entry name" value="Aliphatic_acid_kin_short-chain"/>
</dbReference>
<keyword evidence="9" id="KW-1185">Reference proteome</keyword>
<gene>
    <name evidence="6 8" type="primary">ackA</name>
    <name evidence="8" type="ORF">Thiowin_03935</name>
</gene>
<dbReference type="InterPro" id="IPR023865">
    <property type="entry name" value="Aliphatic_acid_kinase_CS"/>
</dbReference>
<feature type="binding site" evidence="6">
    <location>
        <begin position="332"/>
        <end position="336"/>
    </location>
    <ligand>
        <name>ATP</name>
        <dbReference type="ChEBI" id="CHEBI:30616"/>
    </ligand>
</feature>
<dbReference type="Proteomes" id="UP001432180">
    <property type="component" value="Chromosome"/>
</dbReference>
<dbReference type="PROSITE" id="PS01075">
    <property type="entry name" value="ACETATE_KINASE_1"/>
    <property type="match status" value="1"/>
</dbReference>
<feature type="site" description="Transition state stabilizer" evidence="6">
    <location>
        <position position="243"/>
    </location>
</feature>
<sequence>MKVLVLNAGSSSIKFQLFEIAGWSVVASGSISRIGEEDALLNLRWIEDGGQSRQLDQHHPIVNHHVALEQIVAHLRDTGALTKQAELKAVGHRVVHGGEAFHLPTVIDEDVITAIRQMIPLAPLHNPAHLDGILVARELFPGVPQVAVFDTAFHQTMPRTAYRYAIPDAFYREHQVRRYGFHGTSHAYVGKRAAAMLGRSFDRGNFITLHLGNGASATAIRNGSSVDTSMGMTPLEGLVMGTRCGDIDPAVLLYLMQHLGLDHQQIDQLLNRQSGLIGLCGVNDMREIHRRIEQGDTKAELALGIFCHRLKKYLGAYMAVLGEVHAVVFTGGIGENDAETRTRTCGKLEPLGIVLDETANRAESGGERMISSAESPVKVLVIPTNEELEIAQQTVEAVG</sequence>
<dbReference type="EMBL" id="CP121472">
    <property type="protein sequence ID" value="WPL18844.1"/>
    <property type="molecule type" value="Genomic_DNA"/>
</dbReference>
<dbReference type="NCBIfam" id="TIGR00016">
    <property type="entry name" value="ackA"/>
    <property type="match status" value="1"/>
</dbReference>